<evidence type="ECO:0000256" key="6">
    <source>
        <dbReference type="ARBA" id="ARBA00023015"/>
    </source>
</evidence>
<evidence type="ECO:0000313" key="12">
    <source>
        <dbReference type="Proteomes" id="UP001212152"/>
    </source>
</evidence>
<dbReference type="GO" id="GO:0005737">
    <property type="term" value="C:cytoplasm"/>
    <property type="evidence" value="ECO:0007669"/>
    <property type="project" value="UniProtKB-SubCell"/>
</dbReference>
<dbReference type="PANTHER" id="PTHR15975">
    <property type="entry name" value="CCR4-NOT TRANSCRIPTION COMPLEX SUBUNIT 11"/>
    <property type="match status" value="1"/>
</dbReference>
<dbReference type="PANTHER" id="PTHR15975:SF0">
    <property type="entry name" value="CCR4-NOT TRANSCRIPTION COMPLEX SUBUNIT 11"/>
    <property type="match status" value="1"/>
</dbReference>
<evidence type="ECO:0000256" key="3">
    <source>
        <dbReference type="ARBA" id="ARBA00008030"/>
    </source>
</evidence>
<reference evidence="11" key="1">
    <citation type="submission" date="2020-05" db="EMBL/GenBank/DDBJ databases">
        <title>Phylogenomic resolution of chytrid fungi.</title>
        <authorList>
            <person name="Stajich J.E."/>
            <person name="Amses K."/>
            <person name="Simmons R."/>
            <person name="Seto K."/>
            <person name="Myers J."/>
            <person name="Bonds A."/>
            <person name="Quandt C.A."/>
            <person name="Barry K."/>
            <person name="Liu P."/>
            <person name="Grigoriev I."/>
            <person name="Longcore J.E."/>
            <person name="James T.Y."/>
        </authorList>
    </citation>
    <scope>NUCLEOTIDE SEQUENCE</scope>
    <source>
        <strain evidence="11">JEL0379</strain>
    </source>
</reference>
<keyword evidence="12" id="KW-1185">Reference proteome</keyword>
<comment type="subcellular location">
    <subcellularLocation>
        <location evidence="2">Cytoplasm</location>
    </subcellularLocation>
    <subcellularLocation>
        <location evidence="1">Nucleus</location>
    </subcellularLocation>
</comment>
<dbReference type="EMBL" id="JADGJQ010000022">
    <property type="protein sequence ID" value="KAJ3179128.1"/>
    <property type="molecule type" value="Genomic_DNA"/>
</dbReference>
<dbReference type="GO" id="GO:0030014">
    <property type="term" value="C:CCR4-NOT complex"/>
    <property type="evidence" value="ECO:0007669"/>
    <property type="project" value="InterPro"/>
</dbReference>
<dbReference type="Pfam" id="PF10155">
    <property type="entry name" value="CNOT11"/>
    <property type="match status" value="1"/>
</dbReference>
<evidence type="ECO:0000256" key="1">
    <source>
        <dbReference type="ARBA" id="ARBA00004123"/>
    </source>
</evidence>
<evidence type="ECO:0000256" key="10">
    <source>
        <dbReference type="SAM" id="MobiDB-lite"/>
    </source>
</evidence>
<evidence type="ECO:0000256" key="2">
    <source>
        <dbReference type="ARBA" id="ARBA00004496"/>
    </source>
</evidence>
<dbReference type="Proteomes" id="UP001212152">
    <property type="component" value="Unassembled WGS sequence"/>
</dbReference>
<comment type="caution">
    <text evidence="11">The sequence shown here is derived from an EMBL/GenBank/DDBJ whole genome shotgun (WGS) entry which is preliminary data.</text>
</comment>
<proteinExistence type="inferred from homology"/>
<evidence type="ECO:0000256" key="8">
    <source>
        <dbReference type="ARBA" id="ARBA00023163"/>
    </source>
</evidence>
<evidence type="ECO:0000313" key="11">
    <source>
        <dbReference type="EMBL" id="KAJ3179128.1"/>
    </source>
</evidence>
<feature type="region of interest" description="Disordered" evidence="10">
    <location>
        <begin position="62"/>
        <end position="82"/>
    </location>
</feature>
<sequence>MQGWTVEEARTAVKRAFEQARLDHGADFQLLDMFVTDNDAAAVPESTQAAAWMVPPLTEDNFDWDRPRASDEASRSSSHTATPANITIDHALRELFTTALSAPLTPTQQNTLITSFESHDPSTLITQTGLTPDLLPDLIECNPNVATALLLRLIATHTADANVYLSVLVSINMSLHSLEVVNRLAGQTQLPDDFLRMYVVHCIETCDRSRDRYIQNRQVRLSLLRNKTIAIIPAFVEIQAFCIQHSRVREAAGLFRMLKKEAA</sequence>
<feature type="compositionally biased region" description="Basic and acidic residues" evidence="10">
    <location>
        <begin position="63"/>
        <end position="74"/>
    </location>
</feature>
<accession>A0AAD5TKK1</accession>
<name>A0AAD5TKK1_9FUNG</name>
<protein>
    <recommendedName>
        <fullName evidence="4">CCR4-NOT transcription complex subunit 11</fullName>
    </recommendedName>
</protein>
<dbReference type="GO" id="GO:0031047">
    <property type="term" value="P:regulatory ncRNA-mediated gene silencing"/>
    <property type="evidence" value="ECO:0007669"/>
    <property type="project" value="UniProtKB-KW"/>
</dbReference>
<keyword evidence="5" id="KW-0963">Cytoplasm</keyword>
<dbReference type="GO" id="GO:0005634">
    <property type="term" value="C:nucleus"/>
    <property type="evidence" value="ECO:0007669"/>
    <property type="project" value="UniProtKB-SubCell"/>
</dbReference>
<comment type="similarity">
    <text evidence="3">Belongs to the CNOT11 family.</text>
</comment>
<keyword evidence="9" id="KW-0539">Nucleus</keyword>
<evidence type="ECO:0000256" key="5">
    <source>
        <dbReference type="ARBA" id="ARBA00022490"/>
    </source>
</evidence>
<evidence type="ECO:0000256" key="7">
    <source>
        <dbReference type="ARBA" id="ARBA00023158"/>
    </source>
</evidence>
<dbReference type="InterPro" id="IPR019312">
    <property type="entry name" value="CNOT11"/>
</dbReference>
<evidence type="ECO:0000256" key="4">
    <source>
        <dbReference type="ARBA" id="ARBA00014872"/>
    </source>
</evidence>
<evidence type="ECO:0000256" key="9">
    <source>
        <dbReference type="ARBA" id="ARBA00023242"/>
    </source>
</evidence>
<organism evidence="11 12">
    <name type="scientific">Geranomyces variabilis</name>
    <dbReference type="NCBI Taxonomy" id="109894"/>
    <lineage>
        <taxon>Eukaryota</taxon>
        <taxon>Fungi</taxon>
        <taxon>Fungi incertae sedis</taxon>
        <taxon>Chytridiomycota</taxon>
        <taxon>Chytridiomycota incertae sedis</taxon>
        <taxon>Chytridiomycetes</taxon>
        <taxon>Spizellomycetales</taxon>
        <taxon>Powellomycetaceae</taxon>
        <taxon>Geranomyces</taxon>
    </lineage>
</organism>
<dbReference type="AlphaFoldDB" id="A0AAD5TKK1"/>
<keyword evidence="7" id="KW-0943">RNA-mediated gene silencing</keyword>
<keyword evidence="6" id="KW-0805">Transcription regulation</keyword>
<keyword evidence="8" id="KW-0804">Transcription</keyword>
<gene>
    <name evidence="11" type="ORF">HDU87_003084</name>
</gene>